<reference evidence="5" key="1">
    <citation type="journal article" date="2019" name="Int. J. Syst. Evol. Microbiol.">
        <title>The Global Catalogue of Microorganisms (GCM) 10K type strain sequencing project: providing services to taxonomists for standard genome sequencing and annotation.</title>
        <authorList>
            <consortium name="The Broad Institute Genomics Platform"/>
            <consortium name="The Broad Institute Genome Sequencing Center for Infectious Disease"/>
            <person name="Wu L."/>
            <person name="Ma J."/>
        </authorList>
    </citation>
    <scope>NUCLEOTIDE SEQUENCE [LARGE SCALE GENOMIC DNA]</scope>
    <source>
        <strain evidence="5">JCM 1490</strain>
    </source>
</reference>
<dbReference type="NCBIfam" id="NF009466">
    <property type="entry name" value="PRK12826.1-2"/>
    <property type="match status" value="1"/>
</dbReference>
<keyword evidence="2 4" id="KW-0560">Oxidoreductase</keyword>
<name>A0ABW2QBT8_9MICO</name>
<feature type="domain" description="Ketoreductase" evidence="3">
    <location>
        <begin position="11"/>
        <end position="184"/>
    </location>
</feature>
<comment type="similarity">
    <text evidence="1">Belongs to the short-chain dehydrogenases/reductases (SDR) family.</text>
</comment>
<gene>
    <name evidence="4" type="primary">fabG</name>
    <name evidence="4" type="ORF">ACFQQL_17475</name>
</gene>
<dbReference type="SMART" id="SM00822">
    <property type="entry name" value="PKS_KR"/>
    <property type="match status" value="1"/>
</dbReference>
<keyword evidence="5" id="KW-1185">Reference proteome</keyword>
<proteinExistence type="inferred from homology"/>
<evidence type="ECO:0000256" key="2">
    <source>
        <dbReference type="ARBA" id="ARBA00023002"/>
    </source>
</evidence>
<dbReference type="SUPFAM" id="SSF51735">
    <property type="entry name" value="NAD(P)-binding Rossmann-fold domains"/>
    <property type="match status" value="1"/>
</dbReference>
<dbReference type="PANTHER" id="PTHR42760:SF133">
    <property type="entry name" value="3-OXOACYL-[ACYL-CARRIER-PROTEIN] REDUCTASE"/>
    <property type="match status" value="1"/>
</dbReference>
<evidence type="ECO:0000256" key="1">
    <source>
        <dbReference type="ARBA" id="ARBA00006484"/>
    </source>
</evidence>
<dbReference type="EC" id="1.1.1.100" evidence="4"/>
<dbReference type="RefSeq" id="WP_382396440.1">
    <property type="nucleotide sequence ID" value="NZ_JBHTCQ010000004.1"/>
</dbReference>
<dbReference type="PANTHER" id="PTHR42760">
    <property type="entry name" value="SHORT-CHAIN DEHYDROGENASES/REDUCTASES FAMILY MEMBER"/>
    <property type="match status" value="1"/>
</dbReference>
<dbReference type="Proteomes" id="UP001596455">
    <property type="component" value="Unassembled WGS sequence"/>
</dbReference>
<evidence type="ECO:0000313" key="5">
    <source>
        <dbReference type="Proteomes" id="UP001596455"/>
    </source>
</evidence>
<organism evidence="4 5">
    <name type="scientific">Georgenia alba</name>
    <dbReference type="NCBI Taxonomy" id="2233858"/>
    <lineage>
        <taxon>Bacteria</taxon>
        <taxon>Bacillati</taxon>
        <taxon>Actinomycetota</taxon>
        <taxon>Actinomycetes</taxon>
        <taxon>Micrococcales</taxon>
        <taxon>Bogoriellaceae</taxon>
        <taxon>Georgenia</taxon>
    </lineage>
</organism>
<dbReference type="GO" id="GO:0004316">
    <property type="term" value="F:3-oxoacyl-[acyl-carrier-protein] reductase (NADPH) activity"/>
    <property type="evidence" value="ECO:0007669"/>
    <property type="project" value="UniProtKB-EC"/>
</dbReference>
<dbReference type="PRINTS" id="PR00080">
    <property type="entry name" value="SDRFAMILY"/>
</dbReference>
<dbReference type="Pfam" id="PF13561">
    <property type="entry name" value="adh_short_C2"/>
    <property type="match status" value="1"/>
</dbReference>
<protein>
    <submittedName>
        <fullName evidence="4">3-oxoacyl-ACP reductase FabG</fullName>
        <ecNumber evidence="4">1.1.1.100</ecNumber>
    </submittedName>
</protein>
<dbReference type="CDD" id="cd05333">
    <property type="entry name" value="BKR_SDR_c"/>
    <property type="match status" value="1"/>
</dbReference>
<evidence type="ECO:0000313" key="4">
    <source>
        <dbReference type="EMBL" id="MFC7406915.1"/>
    </source>
</evidence>
<dbReference type="InterPro" id="IPR057326">
    <property type="entry name" value="KR_dom"/>
</dbReference>
<accession>A0ABW2QBT8</accession>
<evidence type="ECO:0000259" key="3">
    <source>
        <dbReference type="SMART" id="SM00822"/>
    </source>
</evidence>
<dbReference type="InterPro" id="IPR002347">
    <property type="entry name" value="SDR_fam"/>
</dbReference>
<dbReference type="EMBL" id="JBHTCQ010000004">
    <property type="protein sequence ID" value="MFC7406915.1"/>
    <property type="molecule type" value="Genomic_DNA"/>
</dbReference>
<comment type="caution">
    <text evidence="4">The sequence shown here is derived from an EMBL/GenBank/DDBJ whole genome shotgun (WGS) entry which is preliminary data.</text>
</comment>
<sequence>MSVTDRTDGARTVLVTGANRGIGRAIAERFVAAGDTVATLYRSGDLPDGVHGVVADVRDTAAVDAAFSEIEEQHGPVEVVVANAGVTRDQLLMRMSDEDFETVLDTNLAGAFRVARRAAKGMIRARRGRIVLISSVVGLYGGPGQVNYSASKAGLVGMARSITRELGGRGITANVVAPGFIDTAMTQALPEKQQETYLAAIPAGRFGAVQDVAAAVEFLASPGAAYISGAVIPVDGGLGMGH</sequence>
<dbReference type="Gene3D" id="3.40.50.720">
    <property type="entry name" value="NAD(P)-binding Rossmann-like Domain"/>
    <property type="match status" value="1"/>
</dbReference>
<dbReference type="PRINTS" id="PR00081">
    <property type="entry name" value="GDHRDH"/>
</dbReference>
<dbReference type="InterPro" id="IPR036291">
    <property type="entry name" value="NAD(P)-bd_dom_sf"/>
</dbReference>